<evidence type="ECO:0000256" key="1">
    <source>
        <dbReference type="SAM" id="MobiDB-lite"/>
    </source>
</evidence>
<evidence type="ECO:0000313" key="3">
    <source>
        <dbReference type="Proteomes" id="UP001066276"/>
    </source>
</evidence>
<reference evidence="2" key="1">
    <citation type="journal article" date="2022" name="bioRxiv">
        <title>Sequencing and chromosome-scale assembly of the giantPleurodeles waltlgenome.</title>
        <authorList>
            <person name="Brown T."/>
            <person name="Elewa A."/>
            <person name="Iarovenko S."/>
            <person name="Subramanian E."/>
            <person name="Araus A.J."/>
            <person name="Petzold A."/>
            <person name="Susuki M."/>
            <person name="Suzuki K.-i.T."/>
            <person name="Hayashi T."/>
            <person name="Toyoda A."/>
            <person name="Oliveira C."/>
            <person name="Osipova E."/>
            <person name="Leigh N.D."/>
            <person name="Simon A."/>
            <person name="Yun M.H."/>
        </authorList>
    </citation>
    <scope>NUCLEOTIDE SEQUENCE</scope>
    <source>
        <strain evidence="2">20211129_DDA</strain>
        <tissue evidence="2">Liver</tissue>
    </source>
</reference>
<feature type="region of interest" description="Disordered" evidence="1">
    <location>
        <begin position="42"/>
        <end position="68"/>
    </location>
</feature>
<keyword evidence="3" id="KW-1185">Reference proteome</keyword>
<dbReference type="AlphaFoldDB" id="A0AAV7MJQ8"/>
<feature type="region of interest" description="Disordered" evidence="1">
    <location>
        <begin position="118"/>
        <end position="227"/>
    </location>
</feature>
<gene>
    <name evidence="2" type="ORF">NDU88_005546</name>
</gene>
<dbReference type="Proteomes" id="UP001066276">
    <property type="component" value="Chromosome 10"/>
</dbReference>
<name>A0AAV7MJQ8_PLEWA</name>
<accession>A0AAV7MJQ8</accession>
<dbReference type="EMBL" id="JANPWB010000014">
    <property type="protein sequence ID" value="KAJ1100460.1"/>
    <property type="molecule type" value="Genomic_DNA"/>
</dbReference>
<feature type="compositionally biased region" description="Low complexity" evidence="1">
    <location>
        <begin position="190"/>
        <end position="209"/>
    </location>
</feature>
<sequence length="227" mass="23077">MLRSPSSPRDPTGAAVGSQRHPSFARATASVRQAFSSALVAAVRGGPAPGNKGTRPPTLTDDGDRHRAIPRCHAPQWTINGYPGLPLTQRVSSLASGGSRAAITDASVGGPVTGFGAGRCAPPGSGPRPQSADDFPGLGPCRGARVRWGPPLGQRPRASGPARDSRSPTLLLRLGEPPGSARSGPAYRQGRSLLAAPSSSSRPCARSGGETATPLSPPVHSGRVTLL</sequence>
<proteinExistence type="predicted"/>
<feature type="region of interest" description="Disordered" evidence="1">
    <location>
        <begin position="1"/>
        <end position="30"/>
    </location>
</feature>
<organism evidence="2 3">
    <name type="scientific">Pleurodeles waltl</name>
    <name type="common">Iberian ribbed newt</name>
    <dbReference type="NCBI Taxonomy" id="8319"/>
    <lineage>
        <taxon>Eukaryota</taxon>
        <taxon>Metazoa</taxon>
        <taxon>Chordata</taxon>
        <taxon>Craniata</taxon>
        <taxon>Vertebrata</taxon>
        <taxon>Euteleostomi</taxon>
        <taxon>Amphibia</taxon>
        <taxon>Batrachia</taxon>
        <taxon>Caudata</taxon>
        <taxon>Salamandroidea</taxon>
        <taxon>Salamandridae</taxon>
        <taxon>Pleurodelinae</taxon>
        <taxon>Pleurodeles</taxon>
    </lineage>
</organism>
<evidence type="ECO:0000313" key="2">
    <source>
        <dbReference type="EMBL" id="KAJ1100460.1"/>
    </source>
</evidence>
<protein>
    <submittedName>
        <fullName evidence="2">Uncharacterized protein</fullName>
    </submittedName>
</protein>
<comment type="caution">
    <text evidence="2">The sequence shown here is derived from an EMBL/GenBank/DDBJ whole genome shotgun (WGS) entry which is preliminary data.</text>
</comment>